<sequence>MTSDSKARCLLVGCGGVGTMAAYNLEAGSKATVTAVLRSNFTAVERDGFSIDSIDHGKVEGWRPTEIRTTISDIKTAKDSQPYDFIIVTTKNTPDIPPSLPSLIAPAVTPGHTSIMLLQNGLNIEKPFFAAFPENPILSGVSLIGATETAPGKVLHDDRDRMIVGAFARPTSSPTSSTSSSPPEPTPRDHASASHFVDIYSASGNVVCDLTQNVGLVRWRKLVYNASYNPICAITGVDTTRMRFAGEPLRQLIRPAMWEIIATARAAGDALLQEEELVETMVDVDPWSFFKPSMQQDVEKNNFTEFENIVGEPVREAQRLGVPTPTLQVIYALLQTMQWKTKESRGLFTVPLERPEGFVLSK</sequence>
<feature type="region of interest" description="Disordered" evidence="4">
    <location>
        <begin position="167"/>
        <end position="191"/>
    </location>
</feature>
<dbReference type="Pfam" id="PF02558">
    <property type="entry name" value="ApbA"/>
    <property type="match status" value="1"/>
</dbReference>
<dbReference type="OrthoDB" id="3609at2759"/>
<evidence type="ECO:0000313" key="7">
    <source>
        <dbReference type="EMBL" id="GAD94807.1"/>
    </source>
</evidence>
<dbReference type="InterPro" id="IPR013752">
    <property type="entry name" value="KPA_reductase"/>
</dbReference>
<dbReference type="InterPro" id="IPR013332">
    <property type="entry name" value="KPR_N"/>
</dbReference>
<dbReference type="AlphaFoldDB" id="V5G1Q7"/>
<gene>
    <name evidence="7" type="ORF">PVAR5_3436</name>
</gene>
<comment type="similarity">
    <text evidence="1">Belongs to the ketopantoate reductase family.</text>
</comment>
<dbReference type="Gene3D" id="1.10.1040.10">
    <property type="entry name" value="N-(1-d-carboxylethyl)-l-norvaline Dehydrogenase, domain 2"/>
    <property type="match status" value="1"/>
</dbReference>
<dbReference type="Pfam" id="PF08546">
    <property type="entry name" value="ApbA_C"/>
    <property type="match status" value="1"/>
</dbReference>
<feature type="domain" description="Ketopantoate reductase C-terminal" evidence="6">
    <location>
        <begin position="216"/>
        <end position="338"/>
    </location>
</feature>
<dbReference type="Proteomes" id="UP000018001">
    <property type="component" value="Unassembled WGS sequence"/>
</dbReference>
<dbReference type="InterPro" id="IPR036291">
    <property type="entry name" value="NAD(P)-bd_dom_sf"/>
</dbReference>
<evidence type="ECO:0000259" key="6">
    <source>
        <dbReference type="Pfam" id="PF08546"/>
    </source>
</evidence>
<proteinExistence type="inferred from homology"/>
<dbReference type="GO" id="GO:0005737">
    <property type="term" value="C:cytoplasm"/>
    <property type="evidence" value="ECO:0007669"/>
    <property type="project" value="TreeGrafter"/>
</dbReference>
<evidence type="ECO:0000256" key="4">
    <source>
        <dbReference type="SAM" id="MobiDB-lite"/>
    </source>
</evidence>
<dbReference type="PANTHER" id="PTHR21708">
    <property type="entry name" value="PROBABLE 2-DEHYDROPANTOATE 2-REDUCTASE"/>
    <property type="match status" value="1"/>
</dbReference>
<keyword evidence="2" id="KW-0521">NADP</keyword>
<evidence type="ECO:0000259" key="5">
    <source>
        <dbReference type="Pfam" id="PF02558"/>
    </source>
</evidence>
<dbReference type="FunCoup" id="V5G1Q7">
    <property type="interactions" value="34"/>
</dbReference>
<feature type="domain" description="Ketopantoate reductase N-terminal" evidence="5">
    <location>
        <begin position="11"/>
        <end position="168"/>
    </location>
</feature>
<dbReference type="PANTHER" id="PTHR21708:SF30">
    <property type="entry name" value="2-DEHYDROPANTOATE 2-REDUCTASE-RELATED"/>
    <property type="match status" value="1"/>
</dbReference>
<keyword evidence="8" id="KW-1185">Reference proteome</keyword>
<comment type="caution">
    <text evidence="7">The sequence shown here is derived from an EMBL/GenBank/DDBJ whole genome shotgun (WGS) entry which is preliminary data.</text>
</comment>
<dbReference type="eggNOG" id="ENOG502QWBM">
    <property type="taxonomic scope" value="Eukaryota"/>
</dbReference>
<protein>
    <submittedName>
        <fullName evidence="7">2-dehydropantoate 2-reductase family protein, putative</fullName>
    </submittedName>
</protein>
<dbReference type="HOGENOM" id="CLU_031468_2_1_1"/>
<dbReference type="InterPro" id="IPR008927">
    <property type="entry name" value="6-PGluconate_DH-like_C_sf"/>
</dbReference>
<dbReference type="EMBL" id="BAUL01000103">
    <property type="protein sequence ID" value="GAD94807.1"/>
    <property type="molecule type" value="Genomic_DNA"/>
</dbReference>
<dbReference type="SUPFAM" id="SSF48179">
    <property type="entry name" value="6-phosphogluconate dehydrogenase C-terminal domain-like"/>
    <property type="match status" value="1"/>
</dbReference>
<dbReference type="GO" id="GO:0015940">
    <property type="term" value="P:pantothenate biosynthetic process"/>
    <property type="evidence" value="ECO:0007669"/>
    <property type="project" value="InterPro"/>
</dbReference>
<evidence type="ECO:0000313" key="8">
    <source>
        <dbReference type="Proteomes" id="UP000018001"/>
    </source>
</evidence>
<dbReference type="InterPro" id="IPR003710">
    <property type="entry name" value="ApbA"/>
</dbReference>
<dbReference type="Gene3D" id="3.40.50.720">
    <property type="entry name" value="NAD(P)-binding Rossmann-like Domain"/>
    <property type="match status" value="1"/>
</dbReference>
<keyword evidence="3" id="KW-0560">Oxidoreductase</keyword>
<feature type="compositionally biased region" description="Low complexity" evidence="4">
    <location>
        <begin position="170"/>
        <end position="181"/>
    </location>
</feature>
<name>V5G1Q7_BYSSN</name>
<dbReference type="GO" id="GO:0008677">
    <property type="term" value="F:2-dehydropantoate 2-reductase activity"/>
    <property type="evidence" value="ECO:0007669"/>
    <property type="project" value="InterPro"/>
</dbReference>
<dbReference type="SUPFAM" id="SSF51735">
    <property type="entry name" value="NAD(P)-binding Rossmann-fold domains"/>
    <property type="match status" value="1"/>
</dbReference>
<reference evidence="8" key="1">
    <citation type="journal article" date="2014" name="Genome Announc.">
        <title>Draft genome sequence of the formaldehyde-resistant fungus Byssochlamys spectabilis No. 5 (anamorph Paecilomyces variotii No. 5) (NBRC109023).</title>
        <authorList>
            <person name="Oka T."/>
            <person name="Ekino K."/>
            <person name="Fukuda K."/>
            <person name="Nomura Y."/>
        </authorList>
    </citation>
    <scope>NUCLEOTIDE SEQUENCE [LARGE SCALE GENOMIC DNA]</scope>
    <source>
        <strain evidence="8">No. 5 / NBRC 109023</strain>
    </source>
</reference>
<evidence type="ECO:0000256" key="3">
    <source>
        <dbReference type="ARBA" id="ARBA00023002"/>
    </source>
</evidence>
<dbReference type="FunFam" id="1.10.1040.10:FF:000017">
    <property type="entry name" value="2-dehydropantoate 2-reductase"/>
    <property type="match status" value="1"/>
</dbReference>
<dbReference type="InterPro" id="IPR051402">
    <property type="entry name" value="KPR-Related"/>
</dbReference>
<accession>V5G1Q7</accession>
<evidence type="ECO:0000256" key="2">
    <source>
        <dbReference type="ARBA" id="ARBA00022857"/>
    </source>
</evidence>
<dbReference type="NCBIfam" id="TIGR00745">
    <property type="entry name" value="apbA_panE"/>
    <property type="match status" value="1"/>
</dbReference>
<dbReference type="InParanoid" id="V5G1Q7"/>
<evidence type="ECO:0000256" key="1">
    <source>
        <dbReference type="ARBA" id="ARBA00007870"/>
    </source>
</evidence>
<dbReference type="InterPro" id="IPR013328">
    <property type="entry name" value="6PGD_dom2"/>
</dbReference>
<organism evidence="7 8">
    <name type="scientific">Byssochlamys spectabilis (strain No. 5 / NBRC 109023)</name>
    <name type="common">Paecilomyces variotii</name>
    <dbReference type="NCBI Taxonomy" id="1356009"/>
    <lineage>
        <taxon>Eukaryota</taxon>
        <taxon>Fungi</taxon>
        <taxon>Dikarya</taxon>
        <taxon>Ascomycota</taxon>
        <taxon>Pezizomycotina</taxon>
        <taxon>Eurotiomycetes</taxon>
        <taxon>Eurotiomycetidae</taxon>
        <taxon>Eurotiales</taxon>
        <taxon>Thermoascaceae</taxon>
        <taxon>Paecilomyces</taxon>
    </lineage>
</organism>